<evidence type="ECO:0000256" key="2">
    <source>
        <dbReference type="ARBA" id="ARBA00004651"/>
    </source>
</evidence>
<evidence type="ECO:0000259" key="22">
    <source>
        <dbReference type="PROSITE" id="PS50110"/>
    </source>
</evidence>
<dbReference type="Pfam" id="PF01627">
    <property type="entry name" value="Hpt"/>
    <property type="match status" value="1"/>
</dbReference>
<evidence type="ECO:0000313" key="27">
    <source>
        <dbReference type="EMBL" id="SFB78202.1"/>
    </source>
</evidence>
<dbReference type="InterPro" id="IPR036890">
    <property type="entry name" value="HATPase_C_sf"/>
</dbReference>
<feature type="domain" description="PAC" evidence="24">
    <location>
        <begin position="597"/>
        <end position="649"/>
    </location>
</feature>
<evidence type="ECO:0000259" key="21">
    <source>
        <dbReference type="PROSITE" id="PS50109"/>
    </source>
</evidence>
<dbReference type="PROSITE" id="PS50109">
    <property type="entry name" value="HIS_KIN"/>
    <property type="match status" value="1"/>
</dbReference>
<evidence type="ECO:0000256" key="3">
    <source>
        <dbReference type="ARBA" id="ARBA00012438"/>
    </source>
</evidence>
<dbReference type="InterPro" id="IPR000700">
    <property type="entry name" value="PAS-assoc_C"/>
</dbReference>
<dbReference type="EMBL" id="FOLH01000001">
    <property type="protein sequence ID" value="SFB78202.1"/>
    <property type="molecule type" value="Genomic_DNA"/>
</dbReference>
<feature type="transmembrane region" description="Helical" evidence="20">
    <location>
        <begin position="159"/>
        <end position="181"/>
    </location>
</feature>
<dbReference type="InterPro" id="IPR008207">
    <property type="entry name" value="Sig_transdc_His_kin_Hpt_dom"/>
</dbReference>
<keyword evidence="10" id="KW-0067">ATP-binding</keyword>
<dbReference type="Pfam" id="PF00512">
    <property type="entry name" value="HisKA"/>
    <property type="match status" value="1"/>
</dbReference>
<evidence type="ECO:0000256" key="7">
    <source>
        <dbReference type="ARBA" id="ARBA00022692"/>
    </source>
</evidence>
<comment type="subunit">
    <text evidence="15">At low DSF concentrations, interacts with RpfF.</text>
</comment>
<gene>
    <name evidence="27" type="ORF">SAMN05660443_0086</name>
</gene>
<keyword evidence="7 20" id="KW-0812">Transmembrane</keyword>
<evidence type="ECO:0000256" key="19">
    <source>
        <dbReference type="PROSITE-ProRule" id="PRU00169"/>
    </source>
</evidence>
<evidence type="ECO:0000256" key="13">
    <source>
        <dbReference type="ARBA" id="ARBA00023136"/>
    </source>
</evidence>
<dbReference type="PRINTS" id="PR00344">
    <property type="entry name" value="BCTRLSENSOR"/>
</dbReference>
<dbReference type="SUPFAM" id="SSF55874">
    <property type="entry name" value="ATPase domain of HSP90 chaperone/DNA topoisomerase II/histidine kinase"/>
    <property type="match status" value="1"/>
</dbReference>
<dbReference type="InterPro" id="IPR035965">
    <property type="entry name" value="PAS-like_dom_sf"/>
</dbReference>
<dbReference type="InterPro" id="IPR036097">
    <property type="entry name" value="HisK_dim/P_sf"/>
</dbReference>
<dbReference type="Proteomes" id="UP000199058">
    <property type="component" value="Unassembled WGS sequence"/>
</dbReference>
<accession>A0A1I1DUX5</accession>
<dbReference type="PROSITE" id="PS50924">
    <property type="entry name" value="MHYT"/>
    <property type="match status" value="1"/>
</dbReference>
<feature type="domain" description="PAC" evidence="24">
    <location>
        <begin position="347"/>
        <end position="397"/>
    </location>
</feature>
<dbReference type="InterPro" id="IPR001789">
    <property type="entry name" value="Sig_transdc_resp-reg_receiver"/>
</dbReference>
<dbReference type="GO" id="GO:0006355">
    <property type="term" value="P:regulation of DNA-templated transcription"/>
    <property type="evidence" value="ECO:0007669"/>
    <property type="project" value="InterPro"/>
</dbReference>
<dbReference type="NCBIfam" id="TIGR00229">
    <property type="entry name" value="sensory_box"/>
    <property type="match status" value="3"/>
</dbReference>
<keyword evidence="8" id="KW-0547">Nucleotide-binding</keyword>
<dbReference type="PROSITE" id="PS50894">
    <property type="entry name" value="HPT"/>
    <property type="match status" value="1"/>
</dbReference>
<keyword evidence="12" id="KW-0902">Two-component regulatory system</keyword>
<name>A0A1I1DUX5_9GAMM</name>
<dbReference type="SMART" id="SM00086">
    <property type="entry name" value="PAC"/>
    <property type="match status" value="3"/>
</dbReference>
<dbReference type="RefSeq" id="WP_091957607.1">
    <property type="nucleotide sequence ID" value="NZ_FOLH01000001.1"/>
</dbReference>
<dbReference type="STRING" id="1122252.SAMN05660443_0086"/>
<dbReference type="InterPro" id="IPR003594">
    <property type="entry name" value="HATPase_dom"/>
</dbReference>
<evidence type="ECO:0000256" key="4">
    <source>
        <dbReference type="ARBA" id="ARBA00022475"/>
    </source>
</evidence>
<feature type="transmembrane region" description="Helical" evidence="20">
    <location>
        <begin position="95"/>
        <end position="116"/>
    </location>
</feature>
<dbReference type="Gene3D" id="1.20.120.160">
    <property type="entry name" value="HPT domain"/>
    <property type="match status" value="1"/>
</dbReference>
<dbReference type="Pfam" id="PF02518">
    <property type="entry name" value="HATPase_c"/>
    <property type="match status" value="1"/>
</dbReference>
<comment type="catalytic activity">
    <reaction evidence="1">
        <text>ATP + protein L-histidine = ADP + protein N-phospho-L-histidine.</text>
        <dbReference type="EC" id="2.7.13.3"/>
    </reaction>
</comment>
<dbReference type="InterPro" id="IPR011006">
    <property type="entry name" value="CheY-like_superfamily"/>
</dbReference>
<dbReference type="SMART" id="SM00091">
    <property type="entry name" value="PAS"/>
    <property type="match status" value="3"/>
</dbReference>
<feature type="domain" description="Histidine kinase" evidence="21">
    <location>
        <begin position="667"/>
        <end position="885"/>
    </location>
</feature>
<dbReference type="EC" id="2.7.13.3" evidence="3"/>
<feature type="domain" description="PAC" evidence="24">
    <location>
        <begin position="475"/>
        <end position="527"/>
    </location>
</feature>
<dbReference type="InterPro" id="IPR013656">
    <property type="entry name" value="PAS_4"/>
</dbReference>
<dbReference type="InterPro" id="IPR013767">
    <property type="entry name" value="PAS_fold"/>
</dbReference>
<dbReference type="PANTHER" id="PTHR45339:SF1">
    <property type="entry name" value="HYBRID SIGNAL TRANSDUCTION HISTIDINE KINASE J"/>
    <property type="match status" value="1"/>
</dbReference>
<reference evidence="27 28" key="1">
    <citation type="submission" date="2016-10" db="EMBL/GenBank/DDBJ databases">
        <authorList>
            <person name="de Groot N.N."/>
        </authorList>
    </citation>
    <scope>NUCLEOTIDE SEQUENCE [LARGE SCALE GENOMIC DNA]</scope>
    <source>
        <strain evidence="27 28">DSM 18438</strain>
    </source>
</reference>
<evidence type="ECO:0000256" key="14">
    <source>
        <dbReference type="ARBA" id="ARBA00059827"/>
    </source>
</evidence>
<evidence type="ECO:0000256" key="8">
    <source>
        <dbReference type="ARBA" id="ARBA00022741"/>
    </source>
</evidence>
<feature type="modified residue" description="4-aspartylphosphate" evidence="19">
    <location>
        <position position="954"/>
    </location>
</feature>
<dbReference type="GO" id="GO:0000155">
    <property type="term" value="F:phosphorelay sensor kinase activity"/>
    <property type="evidence" value="ECO:0007669"/>
    <property type="project" value="InterPro"/>
</dbReference>
<comment type="function">
    <text evidence="14">Putative oxygen sensor; modulates the activity of FixJ, a transcriptional activator of nitrogen fixation fixK gene. FixL probably acts as a kinase that phosphorylates FixJ.</text>
</comment>
<dbReference type="InterPro" id="IPR013655">
    <property type="entry name" value="PAS_fold_3"/>
</dbReference>
<evidence type="ECO:0000313" key="28">
    <source>
        <dbReference type="Proteomes" id="UP000199058"/>
    </source>
</evidence>
<dbReference type="PROSITE" id="PS50110">
    <property type="entry name" value="RESPONSE_REGULATORY"/>
    <property type="match status" value="1"/>
</dbReference>
<dbReference type="InterPro" id="IPR005467">
    <property type="entry name" value="His_kinase_dom"/>
</dbReference>
<dbReference type="InterPro" id="IPR003661">
    <property type="entry name" value="HisK_dim/P_dom"/>
</dbReference>
<evidence type="ECO:0000256" key="18">
    <source>
        <dbReference type="PROSITE-ProRule" id="PRU00110"/>
    </source>
</evidence>
<dbReference type="Gene3D" id="1.10.287.130">
    <property type="match status" value="1"/>
</dbReference>
<sequence>MPAWLSQFFIRDSAVVELIHGHHHLGLTLVSILIAIIASYSALTLAAAARSRMLGSMRRLHLISGALALGAGVWAMHFIGMLAFELPINIHYDPLITALSMLPSLLAAWIALNLLAKATLTISRLLLGGLIVGLGIGSMHYLGMGAMVMEVQLRYDPSWFLLSIVIAALLAMLALWISFGLRHLLLPSYQIRLIAAVVMGFAISGMHYTAMHAARYVVIEGQPLISSPDHNNQFALGLTVAGVSLLIGILITGINALIRYRELYRKSQETTAYLEAIFDTAVDGLISISEKGKIESYNKAAERILGYPASEILGRNVSQLMPEPHHSQHDSYLENYLKTGQAKIIGKGREVMALHKDGHEVPIRLAIGESRVGKTSHFVGFITDISERHAMEQALQEREKQYRTLIDNIPGVTFRCRIDEHWSAIFISESIEELTGWQQEDFLKGRIHLVNLIHPDDMELVNQTIDDALAKRRSYTLEYRLKHKQGHYHWVSESATGVRDEADQLQWIDGVLLDITDAKKRNAEFSALLRAVDDATGVCELDACGRIRRANANYTQILGYQPGELNGTNYHELGSTEPAQIEAMQELWDAVRAGELVQSECARVGKDGQTRWVRISLCPVPSPMDEELRVIELCSDLTQRRQMEIELVDAKERAEEAAAAKSSFLANMSHEIRTPMNSILGFTDLVLDTSLSKQQREHLNSVRSSAGSLLSLLNSILDTAKLDSGVTELENRDFSLLDICKQLQTSFGLMVSKKGLTLHLDYSEQLSAFFKGDTLRIRQILTNLLSNAVKFTEQGEIHLHARPHERGKGVLIEVRDTGIGIPPDRLDKIFDPFAQADASMTRRFGGTGLGTTISKQLAELMGGKLEVSSEVGVGSCFRLYLPLTLGQPTDIEQTSEQEPELPSLSLLIADDVPQNLQLIQTLLEKRGHQVTTAENGRQALELCQQQPFDLVLMDVQMPEMDGHQATQALRAWEKAQHREPLPVIALTASVMEEDRRLAIDAGMNGFASKPLIIHQLLNEVARVLGINTLPTSSSKKSTDHLILDSETGRQLWGSQQAQEKAIQRFLKEPDHQPQALEKLLLENPQRATAEMHRLKGLVANLGLPRLAKTFAELEQALKDKKLPASHRLFEELAACQQALSQADAQEEAMLESSKTDTSANRPELGAADHQALTQLIQLYQQGETASAHLEALATHLPGKLVNEVRQLIEEFELEKAAECLLNYQQEVFQQEADHD</sequence>
<dbReference type="Pfam" id="PF03707">
    <property type="entry name" value="MHYT"/>
    <property type="match status" value="2"/>
</dbReference>
<dbReference type="SUPFAM" id="SSF47384">
    <property type="entry name" value="Homodimeric domain of signal transducing histidine kinase"/>
    <property type="match status" value="1"/>
</dbReference>
<evidence type="ECO:0000256" key="1">
    <source>
        <dbReference type="ARBA" id="ARBA00000085"/>
    </source>
</evidence>
<evidence type="ECO:0000256" key="9">
    <source>
        <dbReference type="ARBA" id="ARBA00022777"/>
    </source>
</evidence>
<proteinExistence type="predicted"/>
<dbReference type="PROSITE" id="PS50113">
    <property type="entry name" value="PAC"/>
    <property type="match status" value="3"/>
</dbReference>
<evidence type="ECO:0000256" key="10">
    <source>
        <dbReference type="ARBA" id="ARBA00022840"/>
    </source>
</evidence>
<keyword evidence="13 20" id="KW-0472">Membrane</keyword>
<feature type="transmembrane region" description="Helical" evidence="20">
    <location>
        <begin position="193"/>
        <end position="214"/>
    </location>
</feature>
<dbReference type="PROSITE" id="PS50112">
    <property type="entry name" value="PAS"/>
    <property type="match status" value="2"/>
</dbReference>
<evidence type="ECO:0000256" key="15">
    <source>
        <dbReference type="ARBA" id="ARBA00064003"/>
    </source>
</evidence>
<keyword evidence="4" id="KW-1003">Cell membrane</keyword>
<feature type="domain" description="MHYT" evidence="26">
    <location>
        <begin position="23"/>
        <end position="217"/>
    </location>
</feature>
<evidence type="ECO:0000256" key="12">
    <source>
        <dbReference type="ARBA" id="ARBA00023012"/>
    </source>
</evidence>
<evidence type="ECO:0000259" key="24">
    <source>
        <dbReference type="PROSITE" id="PS50113"/>
    </source>
</evidence>
<dbReference type="SMART" id="SM00387">
    <property type="entry name" value="HATPase_c"/>
    <property type="match status" value="1"/>
</dbReference>
<dbReference type="Pfam" id="PF00989">
    <property type="entry name" value="PAS"/>
    <property type="match status" value="1"/>
</dbReference>
<feature type="transmembrane region" description="Helical" evidence="20">
    <location>
        <begin position="60"/>
        <end position="83"/>
    </location>
</feature>
<dbReference type="SUPFAM" id="SSF47226">
    <property type="entry name" value="Histidine-containing phosphotransfer domain, HPT domain"/>
    <property type="match status" value="1"/>
</dbReference>
<feature type="transmembrane region" description="Helical" evidence="20">
    <location>
        <begin position="234"/>
        <end position="258"/>
    </location>
</feature>
<feature type="transmembrane region" description="Helical" evidence="20">
    <location>
        <begin position="25"/>
        <end position="48"/>
    </location>
</feature>
<dbReference type="InterPro" id="IPR036641">
    <property type="entry name" value="HPT_dom_sf"/>
</dbReference>
<dbReference type="OrthoDB" id="6110612at2"/>
<dbReference type="Pfam" id="PF08447">
    <property type="entry name" value="PAS_3"/>
    <property type="match status" value="1"/>
</dbReference>
<dbReference type="CDD" id="cd17546">
    <property type="entry name" value="REC_hyHK_CKI1_RcsC-like"/>
    <property type="match status" value="1"/>
</dbReference>
<dbReference type="CDD" id="cd16922">
    <property type="entry name" value="HATPase_EvgS-ArcB-TorS-like"/>
    <property type="match status" value="1"/>
</dbReference>
<keyword evidence="11 20" id="KW-1133">Transmembrane helix</keyword>
<dbReference type="PANTHER" id="PTHR45339">
    <property type="entry name" value="HYBRID SIGNAL TRANSDUCTION HISTIDINE KINASE J"/>
    <property type="match status" value="1"/>
</dbReference>
<dbReference type="FunFam" id="1.10.287.130:FF:000002">
    <property type="entry name" value="Two-component osmosensing histidine kinase"/>
    <property type="match status" value="1"/>
</dbReference>
<evidence type="ECO:0000256" key="17">
    <source>
        <dbReference type="ARBA" id="ARBA00070616"/>
    </source>
</evidence>
<feature type="domain" description="PAS" evidence="23">
    <location>
        <begin position="270"/>
        <end position="340"/>
    </location>
</feature>
<feature type="domain" description="Response regulatory" evidence="22">
    <location>
        <begin position="905"/>
        <end position="1024"/>
    </location>
</feature>
<protein>
    <recommendedName>
        <fullName evidence="17">Sensor protein FixL</fullName>
        <ecNumber evidence="3">2.7.13.3</ecNumber>
    </recommendedName>
    <alternativeName>
        <fullName evidence="16">Sensory/regulatory protein RpfC</fullName>
    </alternativeName>
</protein>
<evidence type="ECO:0000259" key="26">
    <source>
        <dbReference type="PROSITE" id="PS50924"/>
    </source>
</evidence>
<dbReference type="GO" id="GO:0005524">
    <property type="term" value="F:ATP binding"/>
    <property type="evidence" value="ECO:0007669"/>
    <property type="project" value="UniProtKB-KW"/>
</dbReference>
<feature type="modified residue" description="Phosphohistidine" evidence="18">
    <location>
        <position position="1092"/>
    </location>
</feature>
<keyword evidence="6" id="KW-0808">Transferase</keyword>
<dbReference type="Gene3D" id="3.30.565.10">
    <property type="entry name" value="Histidine kinase-like ATPase, C-terminal domain"/>
    <property type="match status" value="1"/>
</dbReference>
<dbReference type="AlphaFoldDB" id="A0A1I1DUX5"/>
<keyword evidence="5 19" id="KW-0597">Phosphoprotein</keyword>
<keyword evidence="28" id="KW-1185">Reference proteome</keyword>
<dbReference type="FunFam" id="3.30.565.10:FF:000010">
    <property type="entry name" value="Sensor histidine kinase RcsC"/>
    <property type="match status" value="1"/>
</dbReference>
<dbReference type="SMART" id="SM00448">
    <property type="entry name" value="REC"/>
    <property type="match status" value="1"/>
</dbReference>
<dbReference type="SMART" id="SM00388">
    <property type="entry name" value="HisKA"/>
    <property type="match status" value="1"/>
</dbReference>
<dbReference type="CDD" id="cd00082">
    <property type="entry name" value="HisKA"/>
    <property type="match status" value="1"/>
</dbReference>
<dbReference type="InterPro" id="IPR004358">
    <property type="entry name" value="Sig_transdc_His_kin-like_C"/>
</dbReference>
<dbReference type="CDD" id="cd00130">
    <property type="entry name" value="PAS"/>
    <property type="match status" value="3"/>
</dbReference>
<dbReference type="GO" id="GO:0005886">
    <property type="term" value="C:plasma membrane"/>
    <property type="evidence" value="ECO:0007669"/>
    <property type="project" value="UniProtKB-SubCell"/>
</dbReference>
<comment type="subcellular location">
    <subcellularLocation>
        <location evidence="2">Cell membrane</location>
        <topology evidence="2">Multi-pass membrane protein</topology>
    </subcellularLocation>
</comment>
<dbReference type="Pfam" id="PF00072">
    <property type="entry name" value="Response_reg"/>
    <property type="match status" value="1"/>
</dbReference>
<feature type="transmembrane region" description="Helical" evidence="20">
    <location>
        <begin position="125"/>
        <end position="147"/>
    </location>
</feature>
<dbReference type="InterPro" id="IPR000014">
    <property type="entry name" value="PAS"/>
</dbReference>
<organism evidence="27 28">
    <name type="scientific">Marinospirillum celere</name>
    <dbReference type="NCBI Taxonomy" id="1122252"/>
    <lineage>
        <taxon>Bacteria</taxon>
        <taxon>Pseudomonadati</taxon>
        <taxon>Pseudomonadota</taxon>
        <taxon>Gammaproteobacteria</taxon>
        <taxon>Oceanospirillales</taxon>
        <taxon>Oceanospirillaceae</taxon>
        <taxon>Marinospirillum</taxon>
    </lineage>
</organism>
<evidence type="ECO:0000259" key="23">
    <source>
        <dbReference type="PROSITE" id="PS50112"/>
    </source>
</evidence>
<dbReference type="FunFam" id="3.30.450.20:FF:000060">
    <property type="entry name" value="Sensor protein FixL"/>
    <property type="match status" value="1"/>
</dbReference>
<evidence type="ECO:0000256" key="5">
    <source>
        <dbReference type="ARBA" id="ARBA00022553"/>
    </source>
</evidence>
<dbReference type="Pfam" id="PF08448">
    <property type="entry name" value="PAS_4"/>
    <property type="match status" value="1"/>
</dbReference>
<feature type="domain" description="PAS" evidence="23">
    <location>
        <begin position="398"/>
        <end position="472"/>
    </location>
</feature>
<evidence type="ECO:0000256" key="11">
    <source>
        <dbReference type="ARBA" id="ARBA00022989"/>
    </source>
</evidence>
<evidence type="ECO:0000256" key="16">
    <source>
        <dbReference type="ARBA" id="ARBA00068150"/>
    </source>
</evidence>
<dbReference type="Gene3D" id="3.40.50.2300">
    <property type="match status" value="1"/>
</dbReference>
<evidence type="ECO:0000256" key="20">
    <source>
        <dbReference type="PROSITE-ProRule" id="PRU00244"/>
    </source>
</evidence>
<keyword evidence="9" id="KW-0418">Kinase</keyword>
<dbReference type="SUPFAM" id="SSF55785">
    <property type="entry name" value="PYP-like sensor domain (PAS domain)"/>
    <property type="match status" value="3"/>
</dbReference>
<evidence type="ECO:0000259" key="25">
    <source>
        <dbReference type="PROSITE" id="PS50894"/>
    </source>
</evidence>
<dbReference type="SUPFAM" id="SSF52172">
    <property type="entry name" value="CheY-like"/>
    <property type="match status" value="1"/>
</dbReference>
<evidence type="ECO:0000256" key="6">
    <source>
        <dbReference type="ARBA" id="ARBA00022679"/>
    </source>
</evidence>
<feature type="domain" description="HPt" evidence="25">
    <location>
        <begin position="1053"/>
        <end position="1149"/>
    </location>
</feature>
<dbReference type="InterPro" id="IPR005330">
    <property type="entry name" value="MHYT_dom"/>
</dbReference>
<dbReference type="InterPro" id="IPR001610">
    <property type="entry name" value="PAC"/>
</dbReference>
<dbReference type="Gene3D" id="3.30.450.20">
    <property type="entry name" value="PAS domain"/>
    <property type="match status" value="3"/>
</dbReference>